<sequence>MCTLLSQQRSRHVYTPVTQISRHAYTDTTAEKQTCVHSCNSREADKRTLLSQQRAAFVSSQVTADR</sequence>
<reference evidence="1" key="1">
    <citation type="journal article" date="2021" name="Sci. Adv.">
        <title>The American lobster genome reveals insights on longevity, neural, and immune adaptations.</title>
        <authorList>
            <person name="Polinski J.M."/>
            <person name="Zimin A.V."/>
            <person name="Clark K.F."/>
            <person name="Kohn A.B."/>
            <person name="Sadowski N."/>
            <person name="Timp W."/>
            <person name="Ptitsyn A."/>
            <person name="Khanna P."/>
            <person name="Romanova D.Y."/>
            <person name="Williams P."/>
            <person name="Greenwood S.J."/>
            <person name="Moroz L.L."/>
            <person name="Walt D.R."/>
            <person name="Bodnar A.G."/>
        </authorList>
    </citation>
    <scope>NUCLEOTIDE SEQUENCE</scope>
    <source>
        <strain evidence="1">GMGI-L3</strain>
    </source>
</reference>
<organism evidence="1 2">
    <name type="scientific">Homarus americanus</name>
    <name type="common">American lobster</name>
    <dbReference type="NCBI Taxonomy" id="6706"/>
    <lineage>
        <taxon>Eukaryota</taxon>
        <taxon>Metazoa</taxon>
        <taxon>Ecdysozoa</taxon>
        <taxon>Arthropoda</taxon>
        <taxon>Crustacea</taxon>
        <taxon>Multicrustacea</taxon>
        <taxon>Malacostraca</taxon>
        <taxon>Eumalacostraca</taxon>
        <taxon>Eucarida</taxon>
        <taxon>Decapoda</taxon>
        <taxon>Pleocyemata</taxon>
        <taxon>Astacidea</taxon>
        <taxon>Nephropoidea</taxon>
        <taxon>Nephropidae</taxon>
        <taxon>Homarus</taxon>
    </lineage>
</organism>
<dbReference type="EMBL" id="JAHLQT010006108">
    <property type="protein sequence ID" value="KAG7175186.1"/>
    <property type="molecule type" value="Genomic_DNA"/>
</dbReference>
<keyword evidence="2" id="KW-1185">Reference proteome</keyword>
<name>A0A8J5TI72_HOMAM</name>
<proteinExistence type="predicted"/>
<accession>A0A8J5TI72</accession>
<evidence type="ECO:0000313" key="2">
    <source>
        <dbReference type="Proteomes" id="UP000747542"/>
    </source>
</evidence>
<protein>
    <submittedName>
        <fullName evidence="1">Uncharacterized protein</fullName>
    </submittedName>
</protein>
<evidence type="ECO:0000313" key="1">
    <source>
        <dbReference type="EMBL" id="KAG7175186.1"/>
    </source>
</evidence>
<comment type="caution">
    <text evidence="1">The sequence shown here is derived from an EMBL/GenBank/DDBJ whole genome shotgun (WGS) entry which is preliminary data.</text>
</comment>
<gene>
    <name evidence="1" type="ORF">Hamer_G001204</name>
</gene>
<dbReference type="AlphaFoldDB" id="A0A8J5TI72"/>
<dbReference type="Proteomes" id="UP000747542">
    <property type="component" value="Unassembled WGS sequence"/>
</dbReference>